<evidence type="ECO:0000256" key="1">
    <source>
        <dbReference type="SAM" id="MobiDB-lite"/>
    </source>
</evidence>
<gene>
    <name evidence="2" type="ORF">CR513_27186</name>
</gene>
<dbReference type="EMBL" id="QJKJ01005255">
    <property type="protein sequence ID" value="RDX90905.1"/>
    <property type="molecule type" value="Genomic_DNA"/>
</dbReference>
<organism evidence="2 3">
    <name type="scientific">Mucuna pruriens</name>
    <name type="common">Velvet bean</name>
    <name type="synonym">Dolichos pruriens</name>
    <dbReference type="NCBI Taxonomy" id="157652"/>
    <lineage>
        <taxon>Eukaryota</taxon>
        <taxon>Viridiplantae</taxon>
        <taxon>Streptophyta</taxon>
        <taxon>Embryophyta</taxon>
        <taxon>Tracheophyta</taxon>
        <taxon>Spermatophyta</taxon>
        <taxon>Magnoliopsida</taxon>
        <taxon>eudicotyledons</taxon>
        <taxon>Gunneridae</taxon>
        <taxon>Pentapetalae</taxon>
        <taxon>rosids</taxon>
        <taxon>fabids</taxon>
        <taxon>Fabales</taxon>
        <taxon>Fabaceae</taxon>
        <taxon>Papilionoideae</taxon>
        <taxon>50 kb inversion clade</taxon>
        <taxon>NPAAA clade</taxon>
        <taxon>indigoferoid/millettioid clade</taxon>
        <taxon>Phaseoleae</taxon>
        <taxon>Mucuna</taxon>
    </lineage>
</organism>
<accession>A0A371GK31</accession>
<dbReference type="AlphaFoldDB" id="A0A371GK31"/>
<sequence>MLDPIRFGHSSLLLDRVDQPTPSTQEKCVSPQPQTTKLKPLPEHLKYAYLGDNQQFLMTIANNLNREEEEKLLELYADSHNTHGSTQDYLHMPVWNVCIYKDAVRTL</sequence>
<evidence type="ECO:0000313" key="2">
    <source>
        <dbReference type="EMBL" id="RDX90905.1"/>
    </source>
</evidence>
<protein>
    <submittedName>
        <fullName evidence="2">Uncharacterized protein</fullName>
    </submittedName>
</protein>
<comment type="caution">
    <text evidence="2">The sequence shown here is derived from an EMBL/GenBank/DDBJ whole genome shotgun (WGS) entry which is preliminary data.</text>
</comment>
<evidence type="ECO:0000313" key="3">
    <source>
        <dbReference type="Proteomes" id="UP000257109"/>
    </source>
</evidence>
<feature type="compositionally biased region" description="Polar residues" evidence="1">
    <location>
        <begin position="20"/>
        <end position="36"/>
    </location>
</feature>
<feature type="region of interest" description="Disordered" evidence="1">
    <location>
        <begin position="16"/>
        <end position="36"/>
    </location>
</feature>
<dbReference type="Proteomes" id="UP000257109">
    <property type="component" value="Unassembled WGS sequence"/>
</dbReference>
<proteinExistence type="predicted"/>
<keyword evidence="3" id="KW-1185">Reference proteome</keyword>
<reference evidence="2" key="1">
    <citation type="submission" date="2018-05" db="EMBL/GenBank/DDBJ databases">
        <title>Draft genome of Mucuna pruriens seed.</title>
        <authorList>
            <person name="Nnadi N.E."/>
            <person name="Vos R."/>
            <person name="Hasami M.H."/>
            <person name="Devisetty U.K."/>
            <person name="Aguiy J.C."/>
        </authorList>
    </citation>
    <scope>NUCLEOTIDE SEQUENCE [LARGE SCALE GENOMIC DNA]</scope>
    <source>
        <strain evidence="2">JCA_2017</strain>
    </source>
</reference>
<feature type="non-terminal residue" evidence="2">
    <location>
        <position position="1"/>
    </location>
</feature>
<name>A0A371GK31_MUCPR</name>